<dbReference type="GO" id="GO:0005886">
    <property type="term" value="C:plasma membrane"/>
    <property type="evidence" value="ECO:0007669"/>
    <property type="project" value="UniProtKB-SubCell"/>
</dbReference>
<feature type="transmembrane region" description="Helical" evidence="8">
    <location>
        <begin position="216"/>
        <end position="235"/>
    </location>
</feature>
<feature type="region of interest" description="Disordered" evidence="9">
    <location>
        <begin position="1"/>
        <end position="32"/>
    </location>
</feature>
<accession>A0A317K720</accession>
<name>A0A317K720_9ACTN</name>
<comment type="caution">
    <text evidence="10">The sequence shown here is derived from an EMBL/GenBank/DDBJ whole genome shotgun (WGS) entry which is preliminary data.</text>
</comment>
<evidence type="ECO:0000256" key="7">
    <source>
        <dbReference type="ARBA" id="ARBA00023136"/>
    </source>
</evidence>
<dbReference type="OrthoDB" id="9776706at2"/>
<dbReference type="GO" id="GO:0012505">
    <property type="term" value="C:endomembrane system"/>
    <property type="evidence" value="ECO:0007669"/>
    <property type="project" value="UniProtKB-SubCell"/>
</dbReference>
<feature type="transmembrane region" description="Helical" evidence="8">
    <location>
        <begin position="298"/>
        <end position="325"/>
    </location>
</feature>
<dbReference type="AlphaFoldDB" id="A0A317K720"/>
<feature type="transmembrane region" description="Helical" evidence="8">
    <location>
        <begin position="43"/>
        <end position="64"/>
    </location>
</feature>
<gene>
    <name evidence="10" type="ORF">DLJ46_10225</name>
</gene>
<dbReference type="EMBL" id="QGSV01000145">
    <property type="protein sequence ID" value="PWU49127.1"/>
    <property type="molecule type" value="Genomic_DNA"/>
</dbReference>
<organism evidence="10 11">
    <name type="scientific">Micromonospora globispora</name>
    <dbReference type="NCBI Taxonomy" id="1450148"/>
    <lineage>
        <taxon>Bacteria</taxon>
        <taxon>Bacillati</taxon>
        <taxon>Actinomycetota</taxon>
        <taxon>Actinomycetes</taxon>
        <taxon>Micromonosporales</taxon>
        <taxon>Micromonosporaceae</taxon>
        <taxon>Micromonospora</taxon>
    </lineage>
</organism>
<protein>
    <recommendedName>
        <fullName evidence="8">Nickel/cobalt efflux system</fullName>
    </recommendedName>
</protein>
<comment type="subcellular location">
    <subcellularLocation>
        <location evidence="8">Cell membrane</location>
        <topology evidence="8">Multi-pass membrane protein</topology>
    </subcellularLocation>
    <subcellularLocation>
        <location evidence="1">Endomembrane system</location>
        <topology evidence="1">Multi-pass membrane protein</topology>
    </subcellularLocation>
</comment>
<feature type="compositionally biased region" description="Basic and acidic residues" evidence="9">
    <location>
        <begin position="1"/>
        <end position="13"/>
    </location>
</feature>
<dbReference type="PANTHER" id="PTHR31611:SF0">
    <property type="entry name" value="HIGH-AFFINITY NICKEL TRANSPORT PROTEIN NIC1"/>
    <property type="match status" value="1"/>
</dbReference>
<dbReference type="PANTHER" id="PTHR31611">
    <property type="entry name" value="HIGH-AFFINITY NICKEL TRANSPORT PROTEIN NIC1"/>
    <property type="match status" value="1"/>
</dbReference>
<feature type="transmembrane region" description="Helical" evidence="8">
    <location>
        <begin position="156"/>
        <end position="179"/>
    </location>
</feature>
<evidence type="ECO:0000313" key="11">
    <source>
        <dbReference type="Proteomes" id="UP000245683"/>
    </source>
</evidence>
<dbReference type="Proteomes" id="UP000245683">
    <property type="component" value="Unassembled WGS sequence"/>
</dbReference>
<feature type="transmembrane region" description="Helical" evidence="8">
    <location>
        <begin position="345"/>
        <end position="365"/>
    </location>
</feature>
<comment type="similarity">
    <text evidence="2 8">Belongs to the NiCoT transporter (TC 2.A.52) family.</text>
</comment>
<keyword evidence="6 8" id="KW-1133">Transmembrane helix</keyword>
<dbReference type="NCBIfam" id="TIGR00802">
    <property type="entry name" value="nico"/>
    <property type="match status" value="1"/>
</dbReference>
<evidence type="ECO:0000256" key="9">
    <source>
        <dbReference type="SAM" id="MobiDB-lite"/>
    </source>
</evidence>
<evidence type="ECO:0000313" key="10">
    <source>
        <dbReference type="EMBL" id="PWU49127.1"/>
    </source>
</evidence>
<sequence length="379" mass="39993">MPRDLSRGRDPRRPRTPRRAMTSTPTTAVPPTGRWSRAERVRLGGIVCAVAALHVAGGSLYLYWNDQPAAAGGLAGAGTLAYVLGIRHAFDADHIAAIDDTTRLMLLRGRRPVGVGFFFALGHSAVVLLLALVVGLASATMTGPRLAGVREVGATVAVVTATGFLLLVATLNAAVLAGLARLWRRLRAGTLDESELDLLLLNRGLLHRILGARARTLVRSSWHMAPIGFLFGLGLETASEVTLLALSASTAAAGGLPVLALLTLPLLFAAGMSAMDTADSLLMSRAYSWAYRQPARRLWYNLATTGMTVLVGGLVASVYLAGLLADQLGVTALAGYASIADHFEQLGYAVVALFVLSWGGAVAVWRLRGYDRRYGQAGS</sequence>
<evidence type="ECO:0000256" key="8">
    <source>
        <dbReference type="RuleBase" id="RU362101"/>
    </source>
</evidence>
<dbReference type="InterPro" id="IPR011541">
    <property type="entry name" value="Ni/Co_transpt_high_affinity"/>
</dbReference>
<feature type="transmembrane region" description="Helical" evidence="8">
    <location>
        <begin position="255"/>
        <end position="277"/>
    </location>
</feature>
<feature type="transmembrane region" description="Helical" evidence="8">
    <location>
        <begin position="111"/>
        <end position="136"/>
    </location>
</feature>
<evidence type="ECO:0000256" key="2">
    <source>
        <dbReference type="ARBA" id="ARBA00010892"/>
    </source>
</evidence>
<evidence type="ECO:0000256" key="6">
    <source>
        <dbReference type="ARBA" id="ARBA00022989"/>
    </source>
</evidence>
<evidence type="ECO:0000256" key="4">
    <source>
        <dbReference type="ARBA" id="ARBA00022596"/>
    </source>
</evidence>
<reference evidence="11" key="1">
    <citation type="submission" date="2018-05" db="EMBL/GenBank/DDBJ databases">
        <title>Micromonospora globispora sp. nov. and Micromonospora rugosa sp. nov., isolated from marine sediment.</title>
        <authorList>
            <person name="Carro L."/>
            <person name="Aysel V."/>
            <person name="Cetin D."/>
            <person name="Igual J.M."/>
            <person name="Klenk H.-P."/>
            <person name="Trujillo M.E."/>
            <person name="Sahin N."/>
        </authorList>
    </citation>
    <scope>NUCLEOTIDE SEQUENCE [LARGE SCALE GENOMIC DNA]</scope>
    <source>
        <strain evidence="11">S2904</strain>
    </source>
</reference>
<dbReference type="Pfam" id="PF03824">
    <property type="entry name" value="NicO"/>
    <property type="match status" value="1"/>
</dbReference>
<evidence type="ECO:0000256" key="3">
    <source>
        <dbReference type="ARBA" id="ARBA00022448"/>
    </source>
</evidence>
<evidence type="ECO:0000256" key="5">
    <source>
        <dbReference type="ARBA" id="ARBA00022692"/>
    </source>
</evidence>
<feature type="transmembrane region" description="Helical" evidence="8">
    <location>
        <begin position="70"/>
        <end position="90"/>
    </location>
</feature>
<dbReference type="GO" id="GO:0015099">
    <property type="term" value="F:nickel cation transmembrane transporter activity"/>
    <property type="evidence" value="ECO:0007669"/>
    <property type="project" value="UniProtKB-UniRule"/>
</dbReference>
<keyword evidence="7 8" id="KW-0472">Membrane</keyword>
<keyword evidence="4" id="KW-0533">Nickel</keyword>
<proteinExistence type="inferred from homology"/>
<dbReference type="InterPro" id="IPR004688">
    <property type="entry name" value="Ni/Co_transpt"/>
</dbReference>
<keyword evidence="3 8" id="KW-0813">Transport</keyword>
<evidence type="ECO:0000256" key="1">
    <source>
        <dbReference type="ARBA" id="ARBA00004127"/>
    </source>
</evidence>
<keyword evidence="11" id="KW-1185">Reference proteome</keyword>
<keyword evidence="5 8" id="KW-0812">Transmembrane</keyword>